<dbReference type="Gene3D" id="3.30.559.10">
    <property type="entry name" value="Chloramphenicol acetyltransferase-like domain"/>
    <property type="match status" value="1"/>
</dbReference>
<dbReference type="SUPFAM" id="SSF51230">
    <property type="entry name" value="Single hybrid motif"/>
    <property type="match status" value="1"/>
</dbReference>
<dbReference type="Pfam" id="PF02817">
    <property type="entry name" value="E3_binding"/>
    <property type="match status" value="1"/>
</dbReference>
<comment type="similarity">
    <text evidence="1 4">Belongs to the 2-oxoacid dehydrogenase family.</text>
</comment>
<dbReference type="SUPFAM" id="SSF47005">
    <property type="entry name" value="Peripheral subunit-binding domain of 2-oxo acid dehydrogenase complex"/>
    <property type="match status" value="1"/>
</dbReference>
<comment type="cofactor">
    <cofactor evidence="4">
        <name>(R)-lipoate</name>
        <dbReference type="ChEBI" id="CHEBI:83088"/>
    </cofactor>
</comment>
<dbReference type="PROSITE" id="PS50968">
    <property type="entry name" value="BIOTINYL_LIPOYL"/>
    <property type="match status" value="1"/>
</dbReference>
<dbReference type="Pfam" id="PF00364">
    <property type="entry name" value="Biotin_lipoyl"/>
    <property type="match status" value="1"/>
</dbReference>
<dbReference type="GO" id="GO:0016746">
    <property type="term" value="F:acyltransferase activity"/>
    <property type="evidence" value="ECO:0007669"/>
    <property type="project" value="UniProtKB-KW"/>
</dbReference>
<dbReference type="EC" id="2.3.1.-" evidence="4"/>
<organism evidence="8 9">
    <name type="scientific">Andalucia godoyi</name>
    <name type="common">Flagellate</name>
    <dbReference type="NCBI Taxonomy" id="505711"/>
    <lineage>
        <taxon>Eukaryota</taxon>
        <taxon>Discoba</taxon>
        <taxon>Jakobida</taxon>
        <taxon>Andalucina</taxon>
        <taxon>Andaluciidae</taxon>
        <taxon>Andalucia</taxon>
    </lineage>
</organism>
<keyword evidence="3" id="KW-0809">Transit peptide</keyword>
<evidence type="ECO:0000259" key="7">
    <source>
        <dbReference type="PROSITE" id="PS51826"/>
    </source>
</evidence>
<comment type="caution">
    <text evidence="8">The sequence shown here is derived from an EMBL/GenBank/DDBJ whole genome shotgun (WGS) entry which is preliminary data.</text>
</comment>
<feature type="compositionally biased region" description="Low complexity" evidence="5">
    <location>
        <begin position="230"/>
        <end position="256"/>
    </location>
</feature>
<reference evidence="8" key="1">
    <citation type="submission" date="2019-09" db="EMBL/GenBank/DDBJ databases">
        <title>The Mitochondrial Proteome of the Jakobid, Andalucia godoyi, a Protist With the Most Gene-Rich and Bacteria-Like Mitochondrial Genome.</title>
        <authorList>
            <person name="Gray M.W."/>
            <person name="Burger G."/>
            <person name="Derelle R."/>
            <person name="Klimes V."/>
            <person name="Leger M."/>
            <person name="Sarrasin M."/>
            <person name="Vlcek C."/>
            <person name="Roger A.J."/>
            <person name="Elias M."/>
            <person name="Lang B.F."/>
        </authorList>
    </citation>
    <scope>NUCLEOTIDE SEQUENCE</scope>
    <source>
        <strain evidence="8">And28</strain>
    </source>
</reference>
<feature type="region of interest" description="Disordered" evidence="5">
    <location>
        <begin position="230"/>
        <end position="259"/>
    </location>
</feature>
<dbReference type="Pfam" id="PF00198">
    <property type="entry name" value="2-oxoacid_dh"/>
    <property type="match status" value="1"/>
</dbReference>
<dbReference type="InterPro" id="IPR036625">
    <property type="entry name" value="E3-bd_dom_sf"/>
</dbReference>
<feature type="compositionally biased region" description="Low complexity" evidence="5">
    <location>
        <begin position="100"/>
        <end position="129"/>
    </location>
</feature>
<dbReference type="InterPro" id="IPR045257">
    <property type="entry name" value="E2/Pdx1"/>
</dbReference>
<dbReference type="InterPro" id="IPR023213">
    <property type="entry name" value="CAT-like_dom_sf"/>
</dbReference>
<accession>A0A8K0AHU1</accession>
<keyword evidence="2 4" id="KW-0450">Lipoyl</keyword>
<dbReference type="PANTHER" id="PTHR23151">
    <property type="entry name" value="DIHYDROLIPOAMIDE ACETYL/SUCCINYL-TRANSFERASE-RELATED"/>
    <property type="match status" value="1"/>
</dbReference>
<protein>
    <recommendedName>
        <fullName evidence="4">Dihydrolipoamide acetyltransferase component of pyruvate dehydrogenase complex</fullName>
        <ecNumber evidence="4">2.3.1.-</ecNumber>
    </recommendedName>
</protein>
<evidence type="ECO:0000313" key="8">
    <source>
        <dbReference type="EMBL" id="KAF0852468.1"/>
    </source>
</evidence>
<sequence>MSVFRIPIRLYATGSPITMPALSPTMAKGNLVRWLKKPGDRIRPGDALALIETDKASLDFEATEAGFFARAVVPDGSENIPVGTLVALTVEKAEDVSTVTLPSSSSTSSAAAAVPSPFSSAPSTSKPAPFAQGARMGGLDTVSVEASLDRAAMISRSAITPGRIAPSARYILGSAGIDPRSVVGTGRHGIVSKTDALRAVSSFSLLSQAAQSALDGLAKPSAAAAAIHSAGSSSSSSSSSSSTTTTKGAPTAAGSGQANEFTDVKTTTIRKIIATRLLESKQTHSHSYVSGRIDISKLAELRASNTASKFSVNDALILAVAKAIAITPTFRESSASADYDVSFAVATPKGLLTPVVRRPQTKSVTQIAAEVRDLAARGRQGALKPEEMAGGVFSVSNLGMLGIDSFAAVINPPQLGILAVSRANATAVMGDSVLFPLVEPLDEQPAKKAAQPAQGESYKEGAMWMNVQLSYDATRVPETSAVLLLQNLQLLIQDPMNLAL</sequence>
<evidence type="ECO:0000256" key="3">
    <source>
        <dbReference type="ARBA" id="ARBA00022946"/>
    </source>
</evidence>
<evidence type="ECO:0000256" key="1">
    <source>
        <dbReference type="ARBA" id="ARBA00007317"/>
    </source>
</evidence>
<dbReference type="InterPro" id="IPR011053">
    <property type="entry name" value="Single_hybrid_motif"/>
</dbReference>
<dbReference type="InterPro" id="IPR000089">
    <property type="entry name" value="Biotin_lipoyl"/>
</dbReference>
<dbReference type="Gene3D" id="2.40.50.100">
    <property type="match status" value="1"/>
</dbReference>
<evidence type="ECO:0000256" key="5">
    <source>
        <dbReference type="SAM" id="MobiDB-lite"/>
    </source>
</evidence>
<dbReference type="SUPFAM" id="SSF52777">
    <property type="entry name" value="CoA-dependent acyltransferases"/>
    <property type="match status" value="1"/>
</dbReference>
<keyword evidence="4" id="KW-0012">Acyltransferase</keyword>
<dbReference type="FunFam" id="2.40.50.100:FF:000010">
    <property type="entry name" value="Acetyltransferase component of pyruvate dehydrogenase complex"/>
    <property type="match status" value="1"/>
</dbReference>
<dbReference type="CDD" id="cd06849">
    <property type="entry name" value="lipoyl_domain"/>
    <property type="match status" value="1"/>
</dbReference>
<proteinExistence type="inferred from homology"/>
<keyword evidence="9" id="KW-1185">Reference proteome</keyword>
<dbReference type="GO" id="GO:0006086">
    <property type="term" value="P:pyruvate decarboxylation to acetyl-CoA"/>
    <property type="evidence" value="ECO:0007669"/>
    <property type="project" value="InterPro"/>
</dbReference>
<dbReference type="PANTHER" id="PTHR23151:SF90">
    <property type="entry name" value="DIHYDROLIPOYLLYSINE-RESIDUE ACETYLTRANSFERASE COMPONENT OF PYRUVATE DEHYDROGENASE COMPLEX, MITOCHONDRIAL-RELATED"/>
    <property type="match status" value="1"/>
</dbReference>
<evidence type="ECO:0000313" key="9">
    <source>
        <dbReference type="Proteomes" id="UP000799049"/>
    </source>
</evidence>
<dbReference type="PROSITE" id="PS00189">
    <property type="entry name" value="LIPOYL"/>
    <property type="match status" value="1"/>
</dbReference>
<dbReference type="GO" id="GO:0005739">
    <property type="term" value="C:mitochondrion"/>
    <property type="evidence" value="ECO:0007669"/>
    <property type="project" value="TreeGrafter"/>
</dbReference>
<feature type="region of interest" description="Disordered" evidence="5">
    <location>
        <begin position="100"/>
        <end position="132"/>
    </location>
</feature>
<name>A0A8K0AHU1_ANDGO</name>
<dbReference type="InterPro" id="IPR003016">
    <property type="entry name" value="2-oxoA_DH_lipoyl-BS"/>
</dbReference>
<feature type="domain" description="Peripheral subunit-binding (PSBD)" evidence="7">
    <location>
        <begin position="163"/>
        <end position="200"/>
    </location>
</feature>
<dbReference type="AlphaFoldDB" id="A0A8K0AHU1"/>
<dbReference type="InterPro" id="IPR004167">
    <property type="entry name" value="PSBD"/>
</dbReference>
<dbReference type="Gene3D" id="4.10.320.10">
    <property type="entry name" value="E3-binding domain"/>
    <property type="match status" value="1"/>
</dbReference>
<dbReference type="PROSITE" id="PS51826">
    <property type="entry name" value="PSBD"/>
    <property type="match status" value="1"/>
</dbReference>
<evidence type="ECO:0000256" key="2">
    <source>
        <dbReference type="ARBA" id="ARBA00022823"/>
    </source>
</evidence>
<evidence type="ECO:0000259" key="6">
    <source>
        <dbReference type="PROSITE" id="PS50968"/>
    </source>
</evidence>
<feature type="domain" description="Lipoyl-binding" evidence="6">
    <location>
        <begin position="14"/>
        <end position="90"/>
    </location>
</feature>
<dbReference type="OrthoDB" id="537444at2759"/>
<evidence type="ECO:0000256" key="4">
    <source>
        <dbReference type="RuleBase" id="RU003423"/>
    </source>
</evidence>
<gene>
    <name evidence="8" type="ORF">ANDGO_00115</name>
</gene>
<dbReference type="InterPro" id="IPR001078">
    <property type="entry name" value="2-oxoacid_DH_actylTfrase"/>
</dbReference>
<dbReference type="EMBL" id="VRVR01000035">
    <property type="protein sequence ID" value="KAF0852468.1"/>
    <property type="molecule type" value="Genomic_DNA"/>
</dbReference>
<dbReference type="GO" id="GO:0045254">
    <property type="term" value="C:pyruvate dehydrogenase complex"/>
    <property type="evidence" value="ECO:0007669"/>
    <property type="project" value="InterPro"/>
</dbReference>
<keyword evidence="4" id="KW-0808">Transferase</keyword>
<dbReference type="Proteomes" id="UP000799049">
    <property type="component" value="Unassembled WGS sequence"/>
</dbReference>